<evidence type="ECO:0000256" key="1">
    <source>
        <dbReference type="ARBA" id="ARBA00022517"/>
    </source>
</evidence>
<dbReference type="InterPro" id="IPR020472">
    <property type="entry name" value="WD40_PAC1"/>
</dbReference>
<feature type="compositionally biased region" description="Basic residues" evidence="5">
    <location>
        <begin position="376"/>
        <end position="387"/>
    </location>
</feature>
<organism evidence="6 7">
    <name type="scientific">Trichomonascus ciferrii</name>
    <dbReference type="NCBI Taxonomy" id="44093"/>
    <lineage>
        <taxon>Eukaryota</taxon>
        <taxon>Fungi</taxon>
        <taxon>Dikarya</taxon>
        <taxon>Ascomycota</taxon>
        <taxon>Saccharomycotina</taxon>
        <taxon>Dipodascomycetes</taxon>
        <taxon>Dipodascales</taxon>
        <taxon>Trichomonascaceae</taxon>
        <taxon>Trichomonascus</taxon>
        <taxon>Trichomonascus ciferrii complex</taxon>
    </lineage>
</organism>
<dbReference type="EMBL" id="SWFS01000336">
    <property type="protein sequence ID" value="KAA8909612.1"/>
    <property type="molecule type" value="Genomic_DNA"/>
</dbReference>
<dbReference type="SUPFAM" id="SSF50978">
    <property type="entry name" value="WD40 repeat-like"/>
    <property type="match status" value="1"/>
</dbReference>
<feature type="repeat" description="WD" evidence="4">
    <location>
        <begin position="65"/>
        <end position="104"/>
    </location>
</feature>
<dbReference type="PANTHER" id="PTHR44675:SF1">
    <property type="entry name" value="P21-ACTIVATED PROTEIN KINASE-INTERACTING PROTEIN 1"/>
    <property type="match status" value="1"/>
</dbReference>
<comment type="caution">
    <text evidence="6">The sequence shown here is derived from an EMBL/GenBank/DDBJ whole genome shotgun (WGS) entry which is preliminary data.</text>
</comment>
<feature type="repeat" description="WD" evidence="4">
    <location>
        <begin position="105"/>
        <end position="145"/>
    </location>
</feature>
<dbReference type="Proteomes" id="UP000761534">
    <property type="component" value="Unassembled WGS sequence"/>
</dbReference>
<dbReference type="GO" id="GO:0042254">
    <property type="term" value="P:ribosome biogenesis"/>
    <property type="evidence" value="ECO:0007669"/>
    <property type="project" value="UniProtKB-KW"/>
</dbReference>
<protein>
    <recommendedName>
        <fullName evidence="8">Anaphase-promoting complex subunit 4 WD40 domain-containing protein</fullName>
    </recommendedName>
</protein>
<evidence type="ECO:0000313" key="7">
    <source>
        <dbReference type="Proteomes" id="UP000761534"/>
    </source>
</evidence>
<feature type="region of interest" description="Disordered" evidence="5">
    <location>
        <begin position="344"/>
        <end position="393"/>
    </location>
</feature>
<reference evidence="6" key="1">
    <citation type="journal article" date="2019" name="G3 (Bethesda)">
        <title>Genome Assemblies of Two Rare Opportunistic Yeast Pathogens: Diutina rugosa (syn. Candida rugosa) and Trichomonascus ciferrii (syn. Candida ciferrii).</title>
        <authorList>
            <person name="Mixao V."/>
            <person name="Saus E."/>
            <person name="Hansen A.P."/>
            <person name="Lass-Florl C."/>
            <person name="Gabaldon T."/>
        </authorList>
    </citation>
    <scope>NUCLEOTIDE SEQUENCE</scope>
    <source>
        <strain evidence="6">CBS 4856</strain>
    </source>
</reference>
<dbReference type="PRINTS" id="PR00320">
    <property type="entry name" value="GPROTEINBRPT"/>
</dbReference>
<evidence type="ECO:0000256" key="3">
    <source>
        <dbReference type="ARBA" id="ARBA00022737"/>
    </source>
</evidence>
<name>A0A642V5W6_9ASCO</name>
<gene>
    <name evidence="6" type="ORF">TRICI_004447</name>
</gene>
<sequence length="393" mass="44065">MAKKSVEINDPKSEDAAAVVAKKQPASLSNAPTFRVITGSYEHNLLCVSLALVRGSEVFNPIFHFTPHSQSIRCLASTKRYLVSGSNDEHIRIYDLQKRKELGTLLHHSGSITCLSFFASKWLLSGAGDGKLCLWRVKDWEVLSEMKGHKGEINDVSIHPTGKIALSVGNDKTIRLWNMMTGKKASVLKVRQEPLKIQWTPEGTHFVVAFDRSLAIYSAESSDVVQEETFKSPLHHMEILKLGSEDDDVYVARSHSDGKIVFSKLSALSEGDTEQTFELVGHASRVKQFNLFYHQQTENYYLASVSSDGKLVVWDMALRDQVAVYNTGDRLNCCLCVPEEVEKTETMKKRAHPGDENMSEPDDTDYSESEAEVLPKKKKNKKNKKSKVSVELE</sequence>
<evidence type="ECO:0000256" key="5">
    <source>
        <dbReference type="SAM" id="MobiDB-lite"/>
    </source>
</evidence>
<dbReference type="SMART" id="SM00320">
    <property type="entry name" value="WD40"/>
    <property type="match status" value="5"/>
</dbReference>
<keyword evidence="2 4" id="KW-0853">WD repeat</keyword>
<keyword evidence="1" id="KW-0690">Ribosome biogenesis</keyword>
<dbReference type="PROSITE" id="PS50082">
    <property type="entry name" value="WD_REPEATS_2"/>
    <property type="match status" value="3"/>
</dbReference>
<evidence type="ECO:0008006" key="8">
    <source>
        <dbReference type="Google" id="ProtNLM"/>
    </source>
</evidence>
<dbReference type="AlphaFoldDB" id="A0A642V5W6"/>
<dbReference type="OrthoDB" id="308449at2759"/>
<accession>A0A642V5W6</accession>
<feature type="compositionally biased region" description="Basic and acidic residues" evidence="5">
    <location>
        <begin position="344"/>
        <end position="355"/>
    </location>
</feature>
<keyword evidence="7" id="KW-1185">Reference proteome</keyword>
<dbReference type="InterPro" id="IPR015943">
    <property type="entry name" value="WD40/YVTN_repeat-like_dom_sf"/>
</dbReference>
<evidence type="ECO:0000256" key="4">
    <source>
        <dbReference type="PROSITE-ProRule" id="PRU00221"/>
    </source>
</evidence>
<dbReference type="InterPro" id="IPR036322">
    <property type="entry name" value="WD40_repeat_dom_sf"/>
</dbReference>
<feature type="compositionally biased region" description="Acidic residues" evidence="5">
    <location>
        <begin position="357"/>
        <end position="371"/>
    </location>
</feature>
<evidence type="ECO:0000256" key="2">
    <source>
        <dbReference type="ARBA" id="ARBA00022574"/>
    </source>
</evidence>
<dbReference type="VEuPathDB" id="FungiDB:TRICI_004447"/>
<dbReference type="InterPro" id="IPR019775">
    <property type="entry name" value="WD40_repeat_CS"/>
</dbReference>
<evidence type="ECO:0000313" key="6">
    <source>
        <dbReference type="EMBL" id="KAA8909612.1"/>
    </source>
</evidence>
<proteinExistence type="predicted"/>
<keyword evidence="3" id="KW-0677">Repeat</keyword>
<dbReference type="PANTHER" id="PTHR44675">
    <property type="entry name" value="PAK1 INTERACTING PROTEIN 1"/>
    <property type="match status" value="1"/>
</dbReference>
<dbReference type="InterPro" id="IPR001680">
    <property type="entry name" value="WD40_rpt"/>
</dbReference>
<dbReference type="PROSITE" id="PS50294">
    <property type="entry name" value="WD_REPEATS_REGION"/>
    <property type="match status" value="1"/>
</dbReference>
<feature type="repeat" description="WD" evidence="4">
    <location>
        <begin position="146"/>
        <end position="187"/>
    </location>
</feature>
<dbReference type="InterPro" id="IPR051959">
    <property type="entry name" value="PAK1-Kinase_Regulator"/>
</dbReference>
<dbReference type="PROSITE" id="PS00678">
    <property type="entry name" value="WD_REPEATS_1"/>
    <property type="match status" value="2"/>
</dbReference>
<dbReference type="Gene3D" id="2.130.10.10">
    <property type="entry name" value="YVTN repeat-like/Quinoprotein amine dehydrogenase"/>
    <property type="match status" value="2"/>
</dbReference>
<dbReference type="Pfam" id="PF00400">
    <property type="entry name" value="WD40"/>
    <property type="match status" value="3"/>
</dbReference>